<evidence type="ECO:0000313" key="5">
    <source>
        <dbReference type="Proteomes" id="UP000053815"/>
    </source>
</evidence>
<dbReference type="GO" id="GO:0055088">
    <property type="term" value="P:lipid homeostasis"/>
    <property type="evidence" value="ECO:0007669"/>
    <property type="project" value="TreeGrafter"/>
</dbReference>
<dbReference type="GO" id="GO:0005743">
    <property type="term" value="C:mitochondrial inner membrane"/>
    <property type="evidence" value="ECO:0007669"/>
    <property type="project" value="TreeGrafter"/>
</dbReference>
<keyword evidence="2" id="KW-0472">Membrane</keyword>
<sequence>MNTTVKKSTTFLCNSIRFYSKKSALPRKRSYYFVAGTSTLLCAGGFTWYESDSQARHVTLAVKRMSIATKVGISVAIDYKKTQSKKYSSEEEQLRAKSECHQRCAERVLVGLQKLGGIYVKLGQHVSAMTYILPIEWTTTLSALQDRCDPTSEEDIRKLFLTDYGVPLDQVFEEFDWKPLGVASLAQVHKARLRKEHIDQGDWVAVKFQHPRLDEFCRIDLKTVSFIIDTIKRMFPDFGFEWILQEMQESLPQEMNFEHEASNSLRLKENFSYERKHHKTALVVPDVIWAKRRILCMEFIEGARIDDLDYMKEHGIDPSQVSTEITEIFSKMMFLDGFVHCDPHPGNVLIRPAKDPKSRFKFDVVLLDHGLYRTLTEQLRTDYAHLWTSLIRGDEEGIRNYSLRVGCRPESHRLFASLLTGREWSTISTANLSSDRDTTEIRRVSGRAKGFITRIYDILETLPRIVLLLLKTSDLLRGLDETLRQSGDKYMTYALMGRFCAEAVWIDAKQHLIRRIKESPSITATLGLIKSLFKAWWEYQTLEYSLWMYELQSNTRASWYLIWHHGVAKSSRENKENERLKHTDAAAAVASAT</sequence>
<accession>A0A0C9LU47</accession>
<dbReference type="OrthoDB" id="427480at2759"/>
<dbReference type="Proteomes" id="UP000053815">
    <property type="component" value="Unassembled WGS sequence"/>
</dbReference>
<dbReference type="GO" id="GO:0007005">
    <property type="term" value="P:mitochondrion organization"/>
    <property type="evidence" value="ECO:0007669"/>
    <property type="project" value="TreeGrafter"/>
</dbReference>
<protein>
    <submittedName>
        <fullName evidence="4">ABC1 family protein</fullName>
    </submittedName>
</protein>
<organism evidence="4">
    <name type="scientific">Mucor ambiguus</name>
    <dbReference type="NCBI Taxonomy" id="91626"/>
    <lineage>
        <taxon>Eukaryota</taxon>
        <taxon>Fungi</taxon>
        <taxon>Fungi incertae sedis</taxon>
        <taxon>Mucoromycota</taxon>
        <taxon>Mucoromycotina</taxon>
        <taxon>Mucoromycetes</taxon>
        <taxon>Mucorales</taxon>
        <taxon>Mucorineae</taxon>
        <taxon>Mucoraceae</taxon>
        <taxon>Mucor</taxon>
    </lineage>
</organism>
<dbReference type="InterPro" id="IPR045307">
    <property type="entry name" value="ADCK1_dom"/>
</dbReference>
<dbReference type="STRING" id="91626.A0A0C9LU47"/>
<dbReference type="InterPro" id="IPR004147">
    <property type="entry name" value="ABC1_dom"/>
</dbReference>
<keyword evidence="2" id="KW-0812">Transmembrane</keyword>
<dbReference type="AlphaFoldDB" id="A0A0C9LU47"/>
<evidence type="ECO:0000256" key="2">
    <source>
        <dbReference type="SAM" id="Phobius"/>
    </source>
</evidence>
<reference evidence="4" key="1">
    <citation type="submission" date="2014-09" db="EMBL/GenBank/DDBJ databases">
        <title>Draft genome sequence of an oleaginous Mucoromycotina fungus Mucor ambiguus NBRC6742.</title>
        <authorList>
            <person name="Takeda I."/>
            <person name="Yamane N."/>
            <person name="Morita T."/>
            <person name="Tamano K."/>
            <person name="Machida M."/>
            <person name="Baker S."/>
            <person name="Koike H."/>
        </authorList>
    </citation>
    <scope>NUCLEOTIDE SEQUENCE</scope>
    <source>
        <strain evidence="4">NBRC 6742</strain>
    </source>
</reference>
<evidence type="ECO:0000313" key="4">
    <source>
        <dbReference type="EMBL" id="GAN04395.1"/>
    </source>
</evidence>
<comment type="similarity">
    <text evidence="1">Belongs to the protein kinase superfamily. ADCK protein kinase family.</text>
</comment>
<dbReference type="Gene3D" id="1.10.510.10">
    <property type="entry name" value="Transferase(Phosphotransferase) domain 1"/>
    <property type="match status" value="1"/>
</dbReference>
<keyword evidence="2" id="KW-1133">Transmembrane helix</keyword>
<name>A0A0C9LU47_9FUNG</name>
<dbReference type="InterPro" id="IPR051130">
    <property type="entry name" value="Mito_struct-func_regulator"/>
</dbReference>
<dbReference type="PANTHER" id="PTHR43173:SF19">
    <property type="entry name" value="AARF DOMAIN-CONTAINING PROTEIN KINASE 1"/>
    <property type="match status" value="1"/>
</dbReference>
<dbReference type="PANTHER" id="PTHR43173">
    <property type="entry name" value="ABC1 FAMILY PROTEIN"/>
    <property type="match status" value="1"/>
</dbReference>
<dbReference type="EMBL" id="DF836351">
    <property type="protein sequence ID" value="GAN04395.1"/>
    <property type="molecule type" value="Genomic_DNA"/>
</dbReference>
<dbReference type="SUPFAM" id="SSF56112">
    <property type="entry name" value="Protein kinase-like (PK-like)"/>
    <property type="match status" value="1"/>
</dbReference>
<proteinExistence type="inferred from homology"/>
<keyword evidence="5" id="KW-1185">Reference proteome</keyword>
<dbReference type="InterPro" id="IPR011009">
    <property type="entry name" value="Kinase-like_dom_sf"/>
</dbReference>
<feature type="transmembrane region" description="Helical" evidence="2">
    <location>
        <begin position="31"/>
        <end position="49"/>
    </location>
</feature>
<evidence type="ECO:0000256" key="1">
    <source>
        <dbReference type="ARBA" id="ARBA00009670"/>
    </source>
</evidence>
<gene>
    <name evidence="4" type="ORF">MAM1_0062d03855</name>
</gene>
<dbReference type="CDD" id="cd13969">
    <property type="entry name" value="ADCK1-like"/>
    <property type="match status" value="1"/>
</dbReference>
<feature type="domain" description="ABC1 atypical kinase-like" evidence="3">
    <location>
        <begin position="144"/>
        <end position="401"/>
    </location>
</feature>
<evidence type="ECO:0000259" key="3">
    <source>
        <dbReference type="Pfam" id="PF03109"/>
    </source>
</evidence>
<dbReference type="Pfam" id="PF03109">
    <property type="entry name" value="ABC1"/>
    <property type="match status" value="1"/>
</dbReference>